<dbReference type="Gramene" id="PNT69965">
    <property type="protein sequence ID" value="PNT69965"/>
    <property type="gene ID" value="BRADI_2g03868v3"/>
</dbReference>
<dbReference type="OrthoDB" id="675760at2759"/>
<sequence length="241" mass="26258">MSKRSAEKGATDGAATKKACMGTAGDTQTEPAQAEEEETSNNVFSHDLDTLQCDICFMPFESQIYSSMQERARGVRQLLRQAGPQVPQLQALHRQLPVPHHGEDPRRDDQALQVQEGWLQEHPQVLRDPNPRGRDLLNILGGKSVFLLLNGGDVPTGRSLSVVRIYPRPAPADEDGGAQVAQQYTVAMKGNQPGSTFSLTASGSVPFVRRIEGYKAHELLFVPDACWGSSQTVVVTVAVKL</sequence>
<dbReference type="ExpressionAtlas" id="A0A2K2D6Q8">
    <property type="expression patterns" value="baseline"/>
</dbReference>
<dbReference type="Proteomes" id="UP000008810">
    <property type="component" value="Chromosome 2"/>
</dbReference>
<dbReference type="RefSeq" id="XP_024314987.1">
    <property type="nucleotide sequence ID" value="XM_024459219.1"/>
</dbReference>
<keyword evidence="4" id="KW-1185">Reference proteome</keyword>
<feature type="region of interest" description="Disordered" evidence="1">
    <location>
        <begin position="1"/>
        <end position="41"/>
    </location>
</feature>
<evidence type="ECO:0000313" key="2">
    <source>
        <dbReference type="EMBL" id="PNT69965.1"/>
    </source>
</evidence>
<evidence type="ECO:0000313" key="3">
    <source>
        <dbReference type="EnsemblPlants" id="PNT69965"/>
    </source>
</evidence>
<dbReference type="AlphaFoldDB" id="A0A2K2D6Q8"/>
<evidence type="ECO:0008006" key="5">
    <source>
        <dbReference type="Google" id="ProtNLM"/>
    </source>
</evidence>
<gene>
    <name evidence="3" type="primary">LOC100831323</name>
    <name evidence="2" type="ORF">BRADI_2g03868v3</name>
</gene>
<accession>A0A2K2D6Q8</accession>
<reference evidence="2 3" key="1">
    <citation type="journal article" date="2010" name="Nature">
        <title>Genome sequencing and analysis of the model grass Brachypodium distachyon.</title>
        <authorList>
            <consortium name="International Brachypodium Initiative"/>
        </authorList>
    </citation>
    <scope>NUCLEOTIDE SEQUENCE [LARGE SCALE GENOMIC DNA]</scope>
    <source>
        <strain evidence="2">Bd21</strain>
        <strain evidence="3">cv. Bd21</strain>
    </source>
</reference>
<evidence type="ECO:0000313" key="4">
    <source>
        <dbReference type="Proteomes" id="UP000008810"/>
    </source>
</evidence>
<evidence type="ECO:0000256" key="1">
    <source>
        <dbReference type="SAM" id="MobiDB-lite"/>
    </source>
</evidence>
<protein>
    <recommendedName>
        <fullName evidence="5">SIAH-type domain-containing protein</fullName>
    </recommendedName>
</protein>
<organism evidence="2">
    <name type="scientific">Brachypodium distachyon</name>
    <name type="common">Purple false brome</name>
    <name type="synonym">Trachynia distachya</name>
    <dbReference type="NCBI Taxonomy" id="15368"/>
    <lineage>
        <taxon>Eukaryota</taxon>
        <taxon>Viridiplantae</taxon>
        <taxon>Streptophyta</taxon>
        <taxon>Embryophyta</taxon>
        <taxon>Tracheophyta</taxon>
        <taxon>Spermatophyta</taxon>
        <taxon>Magnoliopsida</taxon>
        <taxon>Liliopsida</taxon>
        <taxon>Poales</taxon>
        <taxon>Poaceae</taxon>
        <taxon>BOP clade</taxon>
        <taxon>Pooideae</taxon>
        <taxon>Stipodae</taxon>
        <taxon>Brachypodieae</taxon>
        <taxon>Brachypodium</taxon>
    </lineage>
</organism>
<reference evidence="3" key="3">
    <citation type="submission" date="2018-08" db="UniProtKB">
        <authorList>
            <consortium name="EnsemblPlants"/>
        </authorList>
    </citation>
    <scope>IDENTIFICATION</scope>
    <source>
        <strain evidence="3">cv. Bd21</strain>
    </source>
</reference>
<dbReference type="EnsemblPlants" id="PNT69965">
    <property type="protein sequence ID" value="PNT69965"/>
    <property type="gene ID" value="BRADI_2g03868v3"/>
</dbReference>
<name>A0A2K2D6Q8_BRADI</name>
<feature type="compositionally biased region" description="Basic and acidic residues" evidence="1">
    <location>
        <begin position="1"/>
        <end position="10"/>
    </location>
</feature>
<dbReference type="GeneID" id="100831323"/>
<proteinExistence type="predicted"/>
<reference evidence="2" key="2">
    <citation type="submission" date="2017-06" db="EMBL/GenBank/DDBJ databases">
        <title>WGS assembly of Brachypodium distachyon.</title>
        <authorList>
            <consortium name="The International Brachypodium Initiative"/>
            <person name="Lucas S."/>
            <person name="Harmon-Smith M."/>
            <person name="Lail K."/>
            <person name="Tice H."/>
            <person name="Grimwood J."/>
            <person name="Bruce D."/>
            <person name="Barry K."/>
            <person name="Shu S."/>
            <person name="Lindquist E."/>
            <person name="Wang M."/>
            <person name="Pitluck S."/>
            <person name="Vogel J.P."/>
            <person name="Garvin D.F."/>
            <person name="Mockler T.C."/>
            <person name="Schmutz J."/>
            <person name="Rokhsar D."/>
            <person name="Bevan M.W."/>
        </authorList>
    </citation>
    <scope>NUCLEOTIDE SEQUENCE</scope>
    <source>
        <strain evidence="2">Bd21</strain>
    </source>
</reference>
<dbReference type="EMBL" id="CM000881">
    <property type="protein sequence ID" value="PNT69965.1"/>
    <property type="molecule type" value="Genomic_DNA"/>
</dbReference>